<dbReference type="InterPro" id="IPR058317">
    <property type="entry name" value="DUF8004"/>
</dbReference>
<dbReference type="GeneID" id="55972336"/>
<organism evidence="3 4">
    <name type="scientific">Geosmithia morbida</name>
    <dbReference type="NCBI Taxonomy" id="1094350"/>
    <lineage>
        <taxon>Eukaryota</taxon>
        <taxon>Fungi</taxon>
        <taxon>Dikarya</taxon>
        <taxon>Ascomycota</taxon>
        <taxon>Pezizomycotina</taxon>
        <taxon>Sordariomycetes</taxon>
        <taxon>Hypocreomycetidae</taxon>
        <taxon>Hypocreales</taxon>
        <taxon>Bionectriaceae</taxon>
        <taxon>Geosmithia</taxon>
    </lineage>
</organism>
<evidence type="ECO:0000259" key="2">
    <source>
        <dbReference type="Pfam" id="PF26013"/>
    </source>
</evidence>
<evidence type="ECO:0000313" key="3">
    <source>
        <dbReference type="EMBL" id="KAF4123410.1"/>
    </source>
</evidence>
<feature type="compositionally biased region" description="Pro residues" evidence="1">
    <location>
        <begin position="236"/>
        <end position="258"/>
    </location>
</feature>
<gene>
    <name evidence="3" type="ORF">GMORB2_6111</name>
</gene>
<feature type="compositionally biased region" description="Pro residues" evidence="1">
    <location>
        <begin position="166"/>
        <end position="181"/>
    </location>
</feature>
<feature type="compositionally biased region" description="Low complexity" evidence="1">
    <location>
        <begin position="318"/>
        <end position="329"/>
    </location>
</feature>
<feature type="region of interest" description="Disordered" evidence="1">
    <location>
        <begin position="1033"/>
        <end position="1202"/>
    </location>
</feature>
<evidence type="ECO:0000313" key="4">
    <source>
        <dbReference type="Proteomes" id="UP000749293"/>
    </source>
</evidence>
<reference evidence="3" key="1">
    <citation type="submission" date="2020-03" db="EMBL/GenBank/DDBJ databases">
        <title>Site-based positive gene gene selection in Geosmithia morbida across the United States reveals a broad range of putative effectors and factors for local host and environmental adapation.</title>
        <authorList>
            <person name="Onufrak A."/>
            <person name="Murdoch R.W."/>
            <person name="Gazis R."/>
            <person name="Huff M."/>
            <person name="Staton M."/>
            <person name="Klingeman W."/>
            <person name="Hadziabdic D."/>
        </authorList>
    </citation>
    <scope>NUCLEOTIDE SEQUENCE</scope>
    <source>
        <strain evidence="3">1262</strain>
    </source>
</reference>
<feature type="compositionally biased region" description="Polar residues" evidence="1">
    <location>
        <begin position="1161"/>
        <end position="1177"/>
    </location>
</feature>
<dbReference type="PANTHER" id="PTHR39601">
    <property type="entry name" value="CHORIOGENIN HMINOR"/>
    <property type="match status" value="1"/>
</dbReference>
<feature type="compositionally biased region" description="Basic and acidic residues" evidence="1">
    <location>
        <begin position="270"/>
        <end position="296"/>
    </location>
</feature>
<feature type="compositionally biased region" description="Basic and acidic residues" evidence="1">
    <location>
        <begin position="82"/>
        <end position="95"/>
    </location>
</feature>
<dbReference type="Proteomes" id="UP000749293">
    <property type="component" value="Unassembled WGS sequence"/>
</dbReference>
<feature type="region of interest" description="Disordered" evidence="1">
    <location>
        <begin position="507"/>
        <end position="539"/>
    </location>
</feature>
<accession>A0A9P5D547</accession>
<dbReference type="PANTHER" id="PTHR39601:SF2">
    <property type="entry name" value="CHORIOGENIN HMINOR"/>
    <property type="match status" value="1"/>
</dbReference>
<feature type="compositionally biased region" description="Polar residues" evidence="1">
    <location>
        <begin position="365"/>
        <end position="406"/>
    </location>
</feature>
<feature type="compositionally biased region" description="Low complexity" evidence="1">
    <location>
        <begin position="259"/>
        <end position="269"/>
    </location>
</feature>
<feature type="compositionally biased region" description="Polar residues" evidence="1">
    <location>
        <begin position="210"/>
        <end position="235"/>
    </location>
</feature>
<feature type="region of interest" description="Disordered" evidence="1">
    <location>
        <begin position="1"/>
        <end position="410"/>
    </location>
</feature>
<feature type="compositionally biased region" description="Low complexity" evidence="1">
    <location>
        <begin position="1054"/>
        <end position="1064"/>
    </location>
</feature>
<feature type="compositionally biased region" description="Basic residues" evidence="1">
    <location>
        <begin position="1189"/>
        <end position="1202"/>
    </location>
</feature>
<protein>
    <recommendedName>
        <fullName evidence="2">DUF8004 domain-containing protein</fullName>
    </recommendedName>
</protein>
<name>A0A9P5D547_9HYPO</name>
<feature type="compositionally biased region" description="Low complexity" evidence="1">
    <location>
        <begin position="106"/>
        <end position="128"/>
    </location>
</feature>
<feature type="compositionally biased region" description="Basic and acidic residues" evidence="1">
    <location>
        <begin position="334"/>
        <end position="350"/>
    </location>
</feature>
<feature type="compositionally biased region" description="Polar residues" evidence="1">
    <location>
        <begin position="528"/>
        <end position="537"/>
    </location>
</feature>
<dbReference type="OrthoDB" id="5300331at2759"/>
<proteinExistence type="predicted"/>
<keyword evidence="4" id="KW-1185">Reference proteome</keyword>
<feature type="compositionally biased region" description="Low complexity" evidence="1">
    <location>
        <begin position="1"/>
        <end position="32"/>
    </location>
</feature>
<dbReference type="RefSeq" id="XP_035322062.1">
    <property type="nucleotide sequence ID" value="XM_035468081.1"/>
</dbReference>
<dbReference type="EMBL" id="JAANYQ010000006">
    <property type="protein sequence ID" value="KAF4123410.1"/>
    <property type="molecule type" value="Genomic_DNA"/>
</dbReference>
<comment type="caution">
    <text evidence="3">The sequence shown here is derived from an EMBL/GenBank/DDBJ whole genome shotgun (WGS) entry which is preliminary data.</text>
</comment>
<dbReference type="Pfam" id="PF26013">
    <property type="entry name" value="DUF8004"/>
    <property type="match status" value="1"/>
</dbReference>
<dbReference type="AlphaFoldDB" id="A0A9P5D547"/>
<sequence length="1202" mass="130766">MTSSKSSRFSTLPSSFSLSTLRSSSPSSVSSSEENDKRQHVDAATTASSGHRARSRLRRDKSSLGRLAMFNQGHVVPIDTSLDEKRRRQDEDGHDSVPPLPTSPITTNNTDTATTTANAATNTTATTTPRKPRAWGNRISTFLPSLMTRDIEAPNSRPGSAGGKQRPPPPPEIAPASPPPYRFHDYDSTGGSLVPPPPDENPTIIARPPSASSSGSNRYQPHAITTSVASPAQSRPSPPFEAMPPPPPPPADAPPPTPTAAQQQQQQQQKQEEQDQKQEEQEQEQKQKQEQERESSPLKVKKRTTLTKKQDPPPQRDSASTLASSARASVTGSVRDESSPHQKLQKENRDPQFSPVMTAERGRQASLTPSLTAQSPKSSVNRVSSLPLSPPQIVTSPSEAVGQSPSRGRLRRSFMPGLRSRSASGDAASSANKQTAWVVSDGSKADYNPAFLKNGEKVPELWNESGNVLVYLYPRGSGCGPSFKVMEFTVNSSYIFNALLQGNEASPIEGGRTTSFSDRSLNVDDSRSQTLSPTLSEPSGDMKLYLPIAPPSADGGQLLAPGETTDSDLERLIAIRNMFAFLTGQPLVATQARPTTFHAFLQIASLLEEFGFTSEDGTTFGPAVDMSFDFYVEQLELADCRHSREKTVEALILGERMRSVDLYNEAFAHAAGKYSAIMDLKLPLFNEVCAQTRQQLEKAHFDLVNRQHDVSQSLEHFEFPSLFAGTASSSDPDLKYVRFKVWRNSFAKMRSMVLSHYKSVFGSWPPKASSSKNPFAESGLNRLVLRTLYSDMCAVYDLLVDRTNRTTRSIDEAPPISKNLANLSVSVLRRILSESDRSKPPVLPPIPYDTPRQPSMSSVLPTYGALSAKEQIKFDKSIKESDLLVILNKSYNADTSRVKTAFLDRFTEFERREAKGKMAPDLVDQRIGYWLFIYVVLQSLPTLVVDAPGLKFTQGSEYFLCEPPMGSPPWCEDQQVKKMWYEVAGGGGLVELSTDTILFSIEATYHRSHCWLAAKKWDGGPDLEAEDDAGMYQDSALGPLQPPPALQADDDFVGGSAPSRGTSPTPTPTPPPAGSAGSPPVTLRPRNLSPAGAGSRQSRLSHAYRSSMAMGLEPLPMEPPTLPFGSHNRSSSLGPRPVSSLMGARSRSVGNLAGLSAQHAGGQTSRTDSPTGPNTGATFDDILGETDAKKKKKEKKKGFFFG</sequence>
<evidence type="ECO:0000256" key="1">
    <source>
        <dbReference type="SAM" id="MobiDB-lite"/>
    </source>
</evidence>
<feature type="domain" description="DUF8004" evidence="2">
    <location>
        <begin position="626"/>
        <end position="719"/>
    </location>
</feature>